<dbReference type="Pfam" id="PF03754">
    <property type="entry name" value="At2g31720-like"/>
    <property type="match status" value="1"/>
</dbReference>
<evidence type="ECO:0000256" key="3">
    <source>
        <dbReference type="ARBA" id="ARBA00023125"/>
    </source>
</evidence>
<sequence>MVCSRLDLLAEVAAEIWEEERAKREGKQLQEFKPKEEPLISLSYSPPSEKIVSGTEKNFLGENKDELDTVSVLMQFIRFCADKAQKEKVSSLKAKATRLTFPLGLIPRKKRSVIVGKTPEIVGSSNSGFGPFDNIRELNKSRKRCFPIEGIDKEKTFAATPLKKKQKRDFDFETLPELPVEVSNKIQELGGSEPKLVIQKKLFSSDLNPNNGRFSIPQCQIRAEFVTESERAVLDEHEGHKVRGMEVLVLDPVLREFNLQLKMWRMEKTHVYNLTHKWNEIVTVNKHSLCVDNIVQLWSFRKSNNQLAFALVKV</sequence>
<keyword evidence="7" id="KW-1185">Reference proteome</keyword>
<comment type="subcellular location">
    <subcellularLocation>
        <location evidence="1">Nucleus</location>
    </subcellularLocation>
</comment>
<dbReference type="EMBL" id="JARAOO010000006">
    <property type="protein sequence ID" value="KAJ7964176.1"/>
    <property type="molecule type" value="Genomic_DNA"/>
</dbReference>
<name>A0AAD7LTQ8_QUISA</name>
<proteinExistence type="predicted"/>
<evidence type="ECO:0000313" key="7">
    <source>
        <dbReference type="Proteomes" id="UP001163823"/>
    </source>
</evidence>
<keyword evidence="3" id="KW-0238">DNA-binding</keyword>
<gene>
    <name evidence="6" type="ORF">O6P43_014036</name>
</gene>
<evidence type="ECO:0000313" key="6">
    <source>
        <dbReference type="EMBL" id="KAJ7964176.1"/>
    </source>
</evidence>
<dbReference type="InterPro" id="IPR005508">
    <property type="entry name" value="At2g31720-like"/>
</dbReference>
<dbReference type="Proteomes" id="UP001163823">
    <property type="component" value="Chromosome 6"/>
</dbReference>
<comment type="caution">
    <text evidence="6">The sequence shown here is derived from an EMBL/GenBank/DDBJ whole genome shotgun (WGS) entry which is preliminary data.</text>
</comment>
<dbReference type="GO" id="GO:0003677">
    <property type="term" value="F:DNA binding"/>
    <property type="evidence" value="ECO:0007669"/>
    <property type="project" value="UniProtKB-KW"/>
</dbReference>
<dbReference type="AlphaFoldDB" id="A0AAD7LTQ8"/>
<evidence type="ECO:0000256" key="2">
    <source>
        <dbReference type="ARBA" id="ARBA00023015"/>
    </source>
</evidence>
<accession>A0AAD7LTQ8</accession>
<dbReference type="SUPFAM" id="SSF101936">
    <property type="entry name" value="DNA-binding pseudobarrel domain"/>
    <property type="match status" value="1"/>
</dbReference>
<evidence type="ECO:0000256" key="1">
    <source>
        <dbReference type="ARBA" id="ARBA00004123"/>
    </source>
</evidence>
<evidence type="ECO:0000256" key="5">
    <source>
        <dbReference type="ARBA" id="ARBA00023242"/>
    </source>
</evidence>
<dbReference type="GO" id="GO:0005634">
    <property type="term" value="C:nucleus"/>
    <property type="evidence" value="ECO:0007669"/>
    <property type="project" value="UniProtKB-SubCell"/>
</dbReference>
<dbReference type="Gene3D" id="2.40.330.10">
    <property type="entry name" value="DNA-binding pseudobarrel domain"/>
    <property type="match status" value="1"/>
</dbReference>
<dbReference type="InterPro" id="IPR015300">
    <property type="entry name" value="DNA-bd_pseudobarrel_sf"/>
</dbReference>
<reference evidence="6" key="1">
    <citation type="journal article" date="2023" name="Science">
        <title>Elucidation of the pathway for biosynthesis of saponin adjuvants from the soapbark tree.</title>
        <authorList>
            <person name="Reed J."/>
            <person name="Orme A."/>
            <person name="El-Demerdash A."/>
            <person name="Owen C."/>
            <person name="Martin L.B.B."/>
            <person name="Misra R.C."/>
            <person name="Kikuchi S."/>
            <person name="Rejzek M."/>
            <person name="Martin A.C."/>
            <person name="Harkess A."/>
            <person name="Leebens-Mack J."/>
            <person name="Louveau T."/>
            <person name="Stephenson M.J."/>
            <person name="Osbourn A."/>
        </authorList>
    </citation>
    <scope>NUCLEOTIDE SEQUENCE</scope>
    <source>
        <strain evidence="6">S10</strain>
    </source>
</reference>
<dbReference type="KEGG" id="qsa:O6P43_014036"/>
<protein>
    <submittedName>
        <fullName evidence="6">B3 domain-containing protein family</fullName>
    </submittedName>
</protein>
<organism evidence="6 7">
    <name type="scientific">Quillaja saponaria</name>
    <name type="common">Soap bark tree</name>
    <dbReference type="NCBI Taxonomy" id="32244"/>
    <lineage>
        <taxon>Eukaryota</taxon>
        <taxon>Viridiplantae</taxon>
        <taxon>Streptophyta</taxon>
        <taxon>Embryophyta</taxon>
        <taxon>Tracheophyta</taxon>
        <taxon>Spermatophyta</taxon>
        <taxon>Magnoliopsida</taxon>
        <taxon>eudicotyledons</taxon>
        <taxon>Gunneridae</taxon>
        <taxon>Pentapetalae</taxon>
        <taxon>rosids</taxon>
        <taxon>fabids</taxon>
        <taxon>Fabales</taxon>
        <taxon>Quillajaceae</taxon>
        <taxon>Quillaja</taxon>
    </lineage>
</organism>
<keyword evidence="5" id="KW-0539">Nucleus</keyword>
<keyword evidence="4" id="KW-0804">Transcription</keyword>
<keyword evidence="2" id="KW-0805">Transcription regulation</keyword>
<dbReference type="PANTHER" id="PTHR31541">
    <property type="entry name" value="B3 DOMAIN PLANT PROTEIN-RELATED"/>
    <property type="match status" value="1"/>
</dbReference>
<dbReference type="PANTHER" id="PTHR31541:SF25">
    <property type="entry name" value="GAMMA-GLIADIN B"/>
    <property type="match status" value="1"/>
</dbReference>
<evidence type="ECO:0000256" key="4">
    <source>
        <dbReference type="ARBA" id="ARBA00023163"/>
    </source>
</evidence>